<protein>
    <submittedName>
        <fullName evidence="1">Uncharacterized protein</fullName>
    </submittedName>
</protein>
<dbReference type="KEGG" id="lamb:KBB96_19630"/>
<dbReference type="EMBL" id="CP073100">
    <property type="protein sequence ID" value="QUE51054.1"/>
    <property type="molecule type" value="Genomic_DNA"/>
</dbReference>
<evidence type="ECO:0000313" key="2">
    <source>
        <dbReference type="Proteomes" id="UP000676169"/>
    </source>
</evidence>
<organism evidence="1 2">
    <name type="scientific">Luteolibacter ambystomatis</name>
    <dbReference type="NCBI Taxonomy" id="2824561"/>
    <lineage>
        <taxon>Bacteria</taxon>
        <taxon>Pseudomonadati</taxon>
        <taxon>Verrucomicrobiota</taxon>
        <taxon>Verrucomicrobiia</taxon>
        <taxon>Verrucomicrobiales</taxon>
        <taxon>Verrucomicrobiaceae</taxon>
        <taxon>Luteolibacter</taxon>
    </lineage>
</organism>
<name>A0A975G8J2_9BACT</name>
<dbReference type="RefSeq" id="WP_211631193.1">
    <property type="nucleotide sequence ID" value="NZ_CP073100.1"/>
</dbReference>
<accession>A0A975G8J2</accession>
<keyword evidence="2" id="KW-1185">Reference proteome</keyword>
<sequence length="223" mass="24405">MHRSALFLLLLTVTGLAADEKGRPRIRFLAERVPANAGQVALVAGDKRSADFALTTNHLSEPIEVPARTCQLRCKQPDVAIANLQLPESGDSFISLLVPASGGGYQAIVIPADTQAFKAGDVYFYNHSDQTILGYVGSSKFTIAAEKGQIIKPEGARAEKFYDVGFGVHAETGNRVLSTTRWPVDERSRSYVFFFKNPSNGRLDYRAVDEFVPPETQKTQANL</sequence>
<evidence type="ECO:0000313" key="1">
    <source>
        <dbReference type="EMBL" id="QUE51054.1"/>
    </source>
</evidence>
<dbReference type="Proteomes" id="UP000676169">
    <property type="component" value="Chromosome"/>
</dbReference>
<gene>
    <name evidence="1" type="ORF">KBB96_19630</name>
</gene>
<proteinExistence type="predicted"/>
<reference evidence="1" key="1">
    <citation type="submission" date="2021-04" db="EMBL/GenBank/DDBJ databases">
        <title>Luteolibacter sp. 32A isolated from the skin of an Anderson's salamander (Ambystoma andersonii).</title>
        <authorList>
            <person name="Spergser J."/>
            <person name="Busse H.-J."/>
        </authorList>
    </citation>
    <scope>NUCLEOTIDE SEQUENCE</scope>
    <source>
        <strain evidence="1">32A</strain>
    </source>
</reference>
<dbReference type="AlphaFoldDB" id="A0A975G8J2"/>